<feature type="region of interest" description="Disordered" evidence="7">
    <location>
        <begin position="397"/>
        <end position="445"/>
    </location>
</feature>
<keyword evidence="10" id="KW-1185">Reference proteome</keyword>
<feature type="compositionally biased region" description="Basic and acidic residues" evidence="7">
    <location>
        <begin position="1272"/>
        <end position="1303"/>
    </location>
</feature>
<feature type="compositionally biased region" description="Low complexity" evidence="7">
    <location>
        <begin position="981"/>
        <end position="998"/>
    </location>
</feature>
<dbReference type="Proteomes" id="UP000322873">
    <property type="component" value="Unassembled WGS sequence"/>
</dbReference>
<sequence>MRSGHSSQGNGTTLAEVSMPSISDSRDFEPCAATASMFLYVQGNSVVCAHHDTLKIERRFARHTEDIQLLAVDNISERGAGRLVVSYDASQTAIVWDCMTGDEIARFASYENLTVAAWMRNGNVAFGNAQGNVILFEPTTSEHISARTLDQIPITALAPAADCRTYAIGFSNGSLLIAALQPRFIILHSLTTSRGPSPIVTLSWHASSSRQKSDMLASQTNDGDLRVWSIAKSPTSKDTAKVVRVLKRSDNFQTGPNWLGWSKNGRIIQFSEGETSSWDVRTKQVTFEKIPTLDIVKGLAVYGPGATLFTLGPNNTAQQFDLNSPPQMVANVQHPANLLPPSPPVSIEEQKQQAAQAVAAEVSAVPINIDISESDSDRMSPLARIARRGDEFEQQLRVEAMEPDRAETLSPVSSRSRTSNSTRSSADSRPHNNRHHGKHSSGLSAISRGALSEATTMSFGSSIHTGTTREPSVLSSRDSYAHSNTSSARSYRSRQRGSRLRQEVLRSPDESGSHIVELFKYTKSRLSDVPYRQPQISNSAHLTNDDLRIQMLSTIFGWDGETEGLIRDEMNRAPAGSTHRVLLAKWIGDLELDIMAASSESMTSSDWMLLALSGIGGHASQTKVARAYVQRLLEKGDVHTAATIMIGMGDQNDAIEIYVSHKRFMEALILTSHVFPSDWSRQAGLIRKWGEWAVQHGQQQLAIRCFSCTASESSEPWTSPSAQAATFTNIHNQSIPEILSPPLSPPSHRGPQRSIAKTSALKLITAFGDKQQKSKFFGIDNDKTPVGPGPTPIEESAISPGGDTAHTAFLRPGNRSAYHTPASARTATPGGFSRRRLPSIGETPNEVIPRVRLEPLNPPTPGDSGSDRERVGQYARDAESEVLQLSSATYTPITKNRPTTPMTQKKIANPLPSPSPDTFTAKKQDDRTRNGSRHRKPDGLQIQWPPMESIITGDYMSSPDQTGSSRHGHRTNHSIGDPLNSAALSSAASVSASSNARSPMASERSFRTTSPVMHGRSIDQYISSLDSATYHKKQERSRQASRDRTTGRGRSSSRKPKAREHSEDRGRNINQYIKPAKRSPTSPIPMSPEDLRDLGATVSDGEVEVQEKQLRTDSRTGIKSSRQASRVRRQSPEPRKMSSRQTSRNTSRRPPSPDARLGGRGARGRSAGRSGSAIRSPSSPLPFSPQAKFYQEDEVADYEDLRAAKADQLAFRLRSGSRLRERGTSAVRGQSPNGRRRERSSSRRPLEGQRSPYITRDGAESQSHIRTQSESVQKHAEQQKTDPKDERALKREQAARELEERRKSLAQRPLAPPIIHPEELSGLSPLAYRPTTNFPEPKPATSYSPPKASPQAPRSQQTTPNNNSPSSGFGSAPESSVQIGLPATPRAMRHPKYDPEGNGADAIPQVPQIPVRYDAGQSEDQTTTLSAAVFNGSSGSQDDTFGPLPKTIYHAAPPRRVPPRSASAPIPEESFYKPNVIPAGLPLHPAFQATIPSSSSRRLPDTRERMSPTQSPRRQISGDSQGDASRSGSPVYASGPVNVLTGIDETIEAIQTMPMNHPNNNLIPPPPPPPPAPPLLPQLQHLAIPPPPPPAPLYRPNENTNSMVSGVSSGSGISGVSSGSGVIEIVMDDEPIPMIPKSKTPTILSVSTMNSGSMMERPPMPPALERRRTSSVSHTYTHNRGRSETDNSISNRFSRAAERLRSGSRGRHNSSPSIDKGVTKSPTENGISPYESVPPTNWSAPPPLNRSVTTTPSSGMQTERHPMEFKHKHTHNGLHFVILKNIIWWMEEWAGRKKYLYNILDCLLQTGKQDYIRNRKRKLAQAYDIYESL</sequence>
<feature type="region of interest" description="Disordered" evidence="7">
    <location>
        <begin position="795"/>
        <end position="1188"/>
    </location>
</feature>
<dbReference type="EMBL" id="VICG01000013">
    <property type="protein sequence ID" value="KAA8566021.1"/>
    <property type="molecule type" value="Genomic_DNA"/>
</dbReference>
<dbReference type="InterPro" id="IPR015943">
    <property type="entry name" value="WD40/YVTN_repeat-like_dom_sf"/>
</dbReference>
<dbReference type="Gene3D" id="2.130.10.10">
    <property type="entry name" value="YVTN repeat-like/Quinoprotein amine dehydrogenase"/>
    <property type="match status" value="1"/>
</dbReference>
<feature type="compositionally biased region" description="Basic and acidic residues" evidence="7">
    <location>
        <begin position="1036"/>
        <end position="1046"/>
    </location>
</feature>
<dbReference type="GO" id="GO:0045944">
    <property type="term" value="P:positive regulation of transcription by RNA polymerase II"/>
    <property type="evidence" value="ECO:0007669"/>
    <property type="project" value="TreeGrafter"/>
</dbReference>
<feature type="compositionally biased region" description="Polar residues" evidence="7">
    <location>
        <begin position="458"/>
        <end position="490"/>
    </location>
</feature>
<evidence type="ECO:0000256" key="1">
    <source>
        <dbReference type="ARBA" id="ARBA00004123"/>
    </source>
</evidence>
<dbReference type="GO" id="GO:0003712">
    <property type="term" value="F:transcription coregulator activity"/>
    <property type="evidence" value="ECO:0007669"/>
    <property type="project" value="InterPro"/>
</dbReference>
<protein>
    <recommendedName>
        <fullName evidence="8">Gem-associated protein 5 TPR domain-containing protein</fullName>
    </recommendedName>
</protein>
<evidence type="ECO:0000256" key="5">
    <source>
        <dbReference type="ARBA" id="ARBA00023163"/>
    </source>
</evidence>
<evidence type="ECO:0000259" key="8">
    <source>
        <dbReference type="Pfam" id="PF23774"/>
    </source>
</evidence>
<evidence type="ECO:0000256" key="7">
    <source>
        <dbReference type="SAM" id="MobiDB-lite"/>
    </source>
</evidence>
<evidence type="ECO:0000313" key="10">
    <source>
        <dbReference type="Proteomes" id="UP000322873"/>
    </source>
</evidence>
<feature type="compositionally biased region" description="Low complexity" evidence="7">
    <location>
        <begin position="408"/>
        <end position="427"/>
    </location>
</feature>
<dbReference type="PANTHER" id="PTHR15528:SF11">
    <property type="entry name" value="FI18188P1"/>
    <property type="match status" value="1"/>
</dbReference>
<dbReference type="Pfam" id="PF23774">
    <property type="entry name" value="TPR_GEMI5"/>
    <property type="match status" value="1"/>
</dbReference>
<reference evidence="9 10" key="1">
    <citation type="submission" date="2019-06" db="EMBL/GenBank/DDBJ databases">
        <title>Genome Sequence of the Brown Rot Fungal Pathogen Monilinia fructicola.</title>
        <authorList>
            <person name="De Miccolis Angelini R.M."/>
            <person name="Landi L."/>
            <person name="Abate D."/>
            <person name="Pollastro S."/>
            <person name="Romanazzi G."/>
            <person name="Faretra F."/>
        </authorList>
    </citation>
    <scope>NUCLEOTIDE SEQUENCE [LARGE SCALE GENOMIC DNA]</scope>
    <source>
        <strain evidence="9 10">Mfrc123</strain>
    </source>
</reference>
<feature type="compositionally biased region" description="Polar residues" evidence="7">
    <location>
        <begin position="1260"/>
        <end position="1271"/>
    </location>
</feature>
<evidence type="ECO:0000313" key="9">
    <source>
        <dbReference type="EMBL" id="KAA8566021.1"/>
    </source>
</evidence>
<feature type="domain" description="Gem-associated protein 5 TPR" evidence="8">
    <location>
        <begin position="556"/>
        <end position="706"/>
    </location>
</feature>
<dbReference type="GO" id="GO:0003723">
    <property type="term" value="F:RNA binding"/>
    <property type="evidence" value="ECO:0007669"/>
    <property type="project" value="UniProtKB-KW"/>
</dbReference>
<proteinExistence type="predicted"/>
<organism evidence="9 10">
    <name type="scientific">Monilinia fructicola</name>
    <name type="common">Brown rot fungus</name>
    <name type="synonym">Ciboria fructicola</name>
    <dbReference type="NCBI Taxonomy" id="38448"/>
    <lineage>
        <taxon>Eukaryota</taxon>
        <taxon>Fungi</taxon>
        <taxon>Dikarya</taxon>
        <taxon>Ascomycota</taxon>
        <taxon>Pezizomycotina</taxon>
        <taxon>Leotiomycetes</taxon>
        <taxon>Helotiales</taxon>
        <taxon>Sclerotiniaceae</taxon>
        <taxon>Monilinia</taxon>
    </lineage>
</organism>
<feature type="region of interest" description="Disordered" evidence="7">
    <location>
        <begin position="458"/>
        <end position="508"/>
    </location>
</feature>
<feature type="compositionally biased region" description="Basic and acidic residues" evidence="7">
    <location>
        <begin position="865"/>
        <end position="879"/>
    </location>
</feature>
<dbReference type="FunFam" id="2.130.10.10:FF:000577">
    <property type="entry name" value="WD domain G-beta repeat protein"/>
    <property type="match status" value="1"/>
</dbReference>
<feature type="compositionally biased region" description="Low complexity" evidence="7">
    <location>
        <begin position="1164"/>
        <end position="1178"/>
    </location>
</feature>
<accession>A0A5M9J9V2</accession>
<feature type="region of interest" description="Disordered" evidence="7">
    <location>
        <begin position="1650"/>
        <end position="1759"/>
    </location>
</feature>
<evidence type="ECO:0000256" key="4">
    <source>
        <dbReference type="ARBA" id="ARBA00023015"/>
    </source>
</evidence>
<feature type="compositionally biased region" description="Polar residues" evidence="7">
    <location>
        <begin position="1507"/>
        <end position="1528"/>
    </location>
</feature>
<dbReference type="InterPro" id="IPR056421">
    <property type="entry name" value="TPR_GEMI5"/>
</dbReference>
<feature type="compositionally biased region" description="Polar residues" evidence="7">
    <location>
        <begin position="883"/>
        <end position="903"/>
    </location>
</feature>
<dbReference type="InterPro" id="IPR034605">
    <property type="entry name" value="PGC-1"/>
</dbReference>
<feature type="region of interest" description="Disordered" evidence="7">
    <location>
        <begin position="1217"/>
        <end position="1378"/>
    </location>
</feature>
<keyword evidence="4" id="KW-0805">Transcription regulation</keyword>
<dbReference type="GO" id="GO:0005634">
    <property type="term" value="C:nucleus"/>
    <property type="evidence" value="ECO:0007669"/>
    <property type="project" value="UniProtKB-SubCell"/>
</dbReference>
<keyword evidence="5" id="KW-0804">Transcription</keyword>
<feature type="compositionally biased region" description="Low complexity" evidence="7">
    <location>
        <begin position="1139"/>
        <end position="1149"/>
    </location>
</feature>
<dbReference type="PANTHER" id="PTHR15528">
    <property type="entry name" value="PEROXISOME PROLIFERATOR ACTIVATED RECEPTOR GAMMA COACTIVATOR 1 PGC-1 -RELATED"/>
    <property type="match status" value="1"/>
</dbReference>
<evidence type="ECO:0000256" key="2">
    <source>
        <dbReference type="ARBA" id="ARBA00022553"/>
    </source>
</evidence>
<feature type="compositionally biased region" description="Basic and acidic residues" evidence="7">
    <location>
        <begin position="1105"/>
        <end position="1116"/>
    </location>
</feature>
<comment type="subcellular location">
    <subcellularLocation>
        <location evidence="1">Nucleus</location>
    </subcellularLocation>
</comment>
<evidence type="ECO:0000256" key="3">
    <source>
        <dbReference type="ARBA" id="ARBA00022884"/>
    </source>
</evidence>
<name>A0A5M9J9V2_MONFR</name>
<dbReference type="InterPro" id="IPR036322">
    <property type="entry name" value="WD40_repeat_dom_sf"/>
</dbReference>
<feature type="compositionally biased region" description="Polar residues" evidence="7">
    <location>
        <begin position="1746"/>
        <end position="1757"/>
    </location>
</feature>
<keyword evidence="2" id="KW-0597">Phosphoprotein</keyword>
<feature type="compositionally biased region" description="Low complexity" evidence="7">
    <location>
        <begin position="1355"/>
        <end position="1367"/>
    </location>
</feature>
<feature type="compositionally biased region" description="Basic and acidic residues" evidence="7">
    <location>
        <begin position="397"/>
        <end position="407"/>
    </location>
</feature>
<keyword evidence="3" id="KW-0694">RNA-binding</keyword>
<dbReference type="VEuPathDB" id="FungiDB:MFRU_022g00260"/>
<comment type="caution">
    <text evidence="9">The sequence shown here is derived from an EMBL/GenBank/DDBJ whole genome shotgun (WGS) entry which is preliminary data.</text>
</comment>
<evidence type="ECO:0000256" key="6">
    <source>
        <dbReference type="ARBA" id="ARBA00023242"/>
    </source>
</evidence>
<gene>
    <name evidence="9" type="ORF">EYC84_009821</name>
</gene>
<feature type="compositionally biased region" description="Basic and acidic residues" evidence="7">
    <location>
        <begin position="920"/>
        <end position="929"/>
    </location>
</feature>
<feature type="region of interest" description="Disordered" evidence="7">
    <location>
        <begin position="1487"/>
        <end position="1537"/>
    </location>
</feature>
<dbReference type="SUPFAM" id="SSF50978">
    <property type="entry name" value="WD40 repeat-like"/>
    <property type="match status" value="1"/>
</dbReference>
<keyword evidence="6" id="KW-0539">Nucleus</keyword>